<reference evidence="2 3" key="1">
    <citation type="submission" date="2016-03" db="EMBL/GenBank/DDBJ databases">
        <title>EvidentialGene: Evidence-directed Construction of Genes on Genomes.</title>
        <authorList>
            <person name="Gilbert D.G."/>
            <person name="Choi J.-H."/>
            <person name="Mockaitis K."/>
            <person name="Colbourne J."/>
            <person name="Pfrender M."/>
        </authorList>
    </citation>
    <scope>NUCLEOTIDE SEQUENCE [LARGE SCALE GENOMIC DNA]</scope>
    <source>
        <strain evidence="2 3">Xinb3</strain>
        <tissue evidence="2">Complete organism</tissue>
    </source>
</reference>
<proteinExistence type="predicted"/>
<evidence type="ECO:0000313" key="2">
    <source>
        <dbReference type="EMBL" id="KZS17508.1"/>
    </source>
</evidence>
<dbReference type="EMBL" id="LRGB01000626">
    <property type="protein sequence ID" value="KZS17508.1"/>
    <property type="molecule type" value="Genomic_DNA"/>
</dbReference>
<gene>
    <name evidence="2" type="ORF">APZ42_016367</name>
</gene>
<feature type="transmembrane region" description="Helical" evidence="1">
    <location>
        <begin position="32"/>
        <end position="49"/>
    </location>
</feature>
<dbReference type="Proteomes" id="UP000076858">
    <property type="component" value="Unassembled WGS sequence"/>
</dbReference>
<keyword evidence="1" id="KW-0472">Membrane</keyword>
<organism evidence="2 3">
    <name type="scientific">Daphnia magna</name>
    <dbReference type="NCBI Taxonomy" id="35525"/>
    <lineage>
        <taxon>Eukaryota</taxon>
        <taxon>Metazoa</taxon>
        <taxon>Ecdysozoa</taxon>
        <taxon>Arthropoda</taxon>
        <taxon>Crustacea</taxon>
        <taxon>Branchiopoda</taxon>
        <taxon>Diplostraca</taxon>
        <taxon>Cladocera</taxon>
        <taxon>Anomopoda</taxon>
        <taxon>Daphniidae</taxon>
        <taxon>Daphnia</taxon>
    </lineage>
</organism>
<name>A0A165ADY0_9CRUS</name>
<accession>A0A165ADY0</accession>
<evidence type="ECO:0000313" key="3">
    <source>
        <dbReference type="Proteomes" id="UP000076858"/>
    </source>
</evidence>
<dbReference type="OrthoDB" id="6371712at2759"/>
<comment type="caution">
    <text evidence="2">The sequence shown here is derived from an EMBL/GenBank/DDBJ whole genome shotgun (WGS) entry which is preliminary data.</text>
</comment>
<evidence type="ECO:0000256" key="1">
    <source>
        <dbReference type="SAM" id="Phobius"/>
    </source>
</evidence>
<dbReference type="PANTHER" id="PTHR21398">
    <property type="entry name" value="AGAP007094-PA"/>
    <property type="match status" value="1"/>
</dbReference>
<feature type="transmembrane region" description="Helical" evidence="1">
    <location>
        <begin position="141"/>
        <end position="167"/>
    </location>
</feature>
<keyword evidence="1" id="KW-0812">Transmembrane</keyword>
<keyword evidence="2" id="KW-0647">Proteasome</keyword>
<dbReference type="PANTHER" id="PTHR21398:SF6">
    <property type="entry name" value="AGAP007094-PA"/>
    <property type="match status" value="1"/>
</dbReference>
<feature type="transmembrane region" description="Helical" evidence="1">
    <location>
        <begin position="106"/>
        <end position="129"/>
    </location>
</feature>
<keyword evidence="1" id="KW-1133">Transmembrane helix</keyword>
<dbReference type="GO" id="GO:0000502">
    <property type="term" value="C:proteasome complex"/>
    <property type="evidence" value="ECO:0007669"/>
    <property type="project" value="UniProtKB-KW"/>
</dbReference>
<keyword evidence="3" id="KW-1185">Reference proteome</keyword>
<dbReference type="AlphaFoldDB" id="A0A165ADY0"/>
<sequence length="484" mass="52310">MNDLLIFRFTTLHVHSCKVNCKDNRISSKMRSALSILMLVCLTAAIHFQPGQGIFQTSTHFNLEQLIQQGLGGLKEMHDKHFAAKNALISSRKIGLDLKAGLLKPLLLVALAKIKFALLFGKPLVLLALKKLLLHAVLGKLLLKIPLILLGGKALLLTNILAIKFALIAKGLVGLKASLALLFLGGFLKGSLGGPGLTFILGLAGSLLKLTGLGANQEDHDEPNFPSLMQNYVPARVPVYGAPPPGKVGTSSPLVSASPIIGGSLGVKDFGIGISGFGNGVNGSSGGYIGIRGKREVKEENVGVNGEAIDADSLEDVQLEFEAARTNGNAYLYMAAQFDEQSCGHRLICEVYQKPRESLTEDEVLLQNIFGYPPSPINEEDKGTPKELYHTAAQLGYSQQGWASNQICARSYSTCPYNAQQLIQIFVSEDVPADEIESNNRLVAQASQTNARLPFYHPGQPTTVPVQQWISNVHQRQPRTRSIF</sequence>
<protein>
    <submittedName>
        <fullName evidence="2">Putative Proteasome assembly chaperone 2</fullName>
    </submittedName>
</protein>